<feature type="domain" description="Sgo0707-like N2" evidence="11">
    <location>
        <begin position="186"/>
        <end position="315"/>
    </location>
</feature>
<keyword evidence="2" id="KW-0134">Cell wall</keyword>
<dbReference type="Gene3D" id="2.60.40.10">
    <property type="entry name" value="Immunoglobulins"/>
    <property type="match status" value="2"/>
</dbReference>
<dbReference type="NCBIfam" id="TIGR01167">
    <property type="entry name" value="LPXTG_anchor"/>
    <property type="match status" value="1"/>
</dbReference>
<protein>
    <submittedName>
        <fullName evidence="12">Isopeptide-forming domain-containing fimbrial protein</fullName>
    </submittedName>
</protein>
<dbReference type="InterPro" id="IPR048052">
    <property type="entry name" value="FM1-like"/>
</dbReference>
<feature type="signal peptide" evidence="7">
    <location>
        <begin position="1"/>
        <end position="38"/>
    </location>
</feature>
<evidence type="ECO:0000256" key="1">
    <source>
        <dbReference type="ARBA" id="ARBA00007257"/>
    </source>
</evidence>
<sequence>MKSSLHRRNRGLRGTLAALGAAVLGSALALGTAAPAHAAQNIDPNAKGSITVHKFEEPVTPTGLAHDGTQQTTAGLTPIQGVTFQVQKVNVDLTDSTKWQGLENYTVAQAQANLTGTPTSVVTDAAGTAAFPNLTVGLYLVTETAAPSKVVQKSAPFLVTIPLSVKNDWLYDVHAYPKNTVSSVSKAIDDTKANIIGDPISFTLTAKVPNLPAAQALTAFGFVDTIDSRLTYQNATVTVAGLTLAAADYTITAGPNFKVDFSASGLAKLKTVQGADVKVVINTVINSIGDGTIKNKTQLYVNDPKNLVDSNEVSTPWGALKITKVQKADTTKTLAGAEFEIYATDAAGNKTGNALVNPKTGTTKFTTGTDGTVSVDGLKVGKYIVIETKAPLGYKLDSTQRPVTIVAGSTATPVQLQVTNDQVPPFELPLTGSTGIALFVGVGVALIAASFLLAAVRRRQQRA</sequence>
<dbReference type="InterPro" id="IPR019931">
    <property type="entry name" value="LPXTG_anchor"/>
</dbReference>
<keyword evidence="6" id="KW-1133">Transmembrane helix</keyword>
<evidence type="ECO:0000256" key="2">
    <source>
        <dbReference type="ARBA" id="ARBA00022512"/>
    </source>
</evidence>
<dbReference type="NCBIfam" id="TIGR04226">
    <property type="entry name" value="RrgB_K2N_iso_D2"/>
    <property type="match status" value="1"/>
</dbReference>
<gene>
    <name evidence="12" type="ORF">DWB68_13510</name>
</gene>
<dbReference type="InterPro" id="IPR026466">
    <property type="entry name" value="Fim_isopep_form_D2_dom"/>
</dbReference>
<name>A0A399J731_9MICC</name>
<evidence type="ECO:0000256" key="6">
    <source>
        <dbReference type="SAM" id="Phobius"/>
    </source>
</evidence>
<comment type="caution">
    <text evidence="12">The sequence shown here is derived from an EMBL/GenBank/DDBJ whole genome shotgun (WGS) entry which is preliminary data.</text>
</comment>
<dbReference type="InterPro" id="IPR032364">
    <property type="entry name" value="GramPos_pilinD1_N"/>
</dbReference>
<keyword evidence="5" id="KW-0572">Peptidoglycan-anchor</keyword>
<evidence type="ECO:0000256" key="7">
    <source>
        <dbReference type="SAM" id="SignalP"/>
    </source>
</evidence>
<keyword evidence="13" id="KW-1185">Reference proteome</keyword>
<feature type="domain" description="Gram-positive pilin subunit D1 N-terminal" evidence="9">
    <location>
        <begin position="47"/>
        <end position="180"/>
    </location>
</feature>
<dbReference type="InterPro" id="IPR041033">
    <property type="entry name" value="SpaA_PFL_dom_1"/>
</dbReference>
<comment type="similarity">
    <text evidence="1">Belongs to the serine-aspartate repeat-containing protein (SDr) family.</text>
</comment>
<dbReference type="Pfam" id="PF00746">
    <property type="entry name" value="Gram_pos_anchor"/>
    <property type="match status" value="1"/>
</dbReference>
<dbReference type="Gene3D" id="2.60.40.740">
    <property type="match status" value="1"/>
</dbReference>
<dbReference type="PANTHER" id="PTHR36108">
    <property type="entry name" value="COLOSSIN-B-RELATED"/>
    <property type="match status" value="1"/>
</dbReference>
<evidence type="ECO:0000256" key="4">
    <source>
        <dbReference type="ARBA" id="ARBA00022729"/>
    </source>
</evidence>
<keyword evidence="6" id="KW-0812">Transmembrane</keyword>
<evidence type="ECO:0000313" key="13">
    <source>
        <dbReference type="Proteomes" id="UP000265419"/>
    </source>
</evidence>
<feature type="domain" description="Gram-positive cocci surface proteins LPxTG" evidence="8">
    <location>
        <begin position="427"/>
        <end position="460"/>
    </location>
</feature>
<feature type="transmembrane region" description="Helical" evidence="6">
    <location>
        <begin position="436"/>
        <end position="456"/>
    </location>
</feature>
<feature type="domain" description="SpaA-like prealbumin fold" evidence="10">
    <location>
        <begin position="320"/>
        <end position="409"/>
    </location>
</feature>
<dbReference type="Pfam" id="PF17802">
    <property type="entry name" value="SpaA"/>
    <property type="match status" value="1"/>
</dbReference>
<dbReference type="EMBL" id="QQXK01000031">
    <property type="protein sequence ID" value="RII41278.1"/>
    <property type="molecule type" value="Genomic_DNA"/>
</dbReference>
<accession>A0A399J731</accession>
<evidence type="ECO:0000259" key="8">
    <source>
        <dbReference type="Pfam" id="PF00746"/>
    </source>
</evidence>
<keyword evidence="3" id="KW-0964">Secreted</keyword>
<dbReference type="GO" id="GO:0005975">
    <property type="term" value="P:carbohydrate metabolic process"/>
    <property type="evidence" value="ECO:0007669"/>
    <property type="project" value="UniProtKB-ARBA"/>
</dbReference>
<dbReference type="Pfam" id="PF16555">
    <property type="entry name" value="GramPos_pilinD1"/>
    <property type="match status" value="1"/>
</dbReference>
<reference evidence="12 13" key="1">
    <citation type="submission" date="2018-07" db="EMBL/GenBank/DDBJ databases">
        <title>Arthrobacter sp. nov., isolated from raw cow's milk with high bacterial count.</title>
        <authorList>
            <person name="Hahne J."/>
            <person name="Isele D."/>
            <person name="Lipski A."/>
        </authorList>
    </citation>
    <scope>NUCLEOTIDE SEQUENCE [LARGE SCALE GENOMIC DNA]</scope>
    <source>
        <strain evidence="12 13">JZ R-35</strain>
    </source>
</reference>
<keyword evidence="6" id="KW-0472">Membrane</keyword>
<evidence type="ECO:0000256" key="5">
    <source>
        <dbReference type="ARBA" id="ARBA00023088"/>
    </source>
</evidence>
<dbReference type="InterPro" id="IPR013783">
    <property type="entry name" value="Ig-like_fold"/>
</dbReference>
<evidence type="ECO:0000256" key="3">
    <source>
        <dbReference type="ARBA" id="ARBA00022525"/>
    </source>
</evidence>
<proteinExistence type="inferred from homology"/>
<dbReference type="PANTHER" id="PTHR36108:SF13">
    <property type="entry name" value="COLOSSIN-B-RELATED"/>
    <property type="match status" value="1"/>
</dbReference>
<keyword evidence="4 7" id="KW-0732">Signal</keyword>
<evidence type="ECO:0000259" key="11">
    <source>
        <dbReference type="Pfam" id="PF20623"/>
    </source>
</evidence>
<dbReference type="NCBIfam" id="NF033902">
    <property type="entry name" value="iso_D2_wall_anc"/>
    <property type="match status" value="1"/>
</dbReference>
<evidence type="ECO:0000259" key="9">
    <source>
        <dbReference type="Pfam" id="PF16555"/>
    </source>
</evidence>
<feature type="chain" id="PRO_5017210019" evidence="7">
    <location>
        <begin position="39"/>
        <end position="463"/>
    </location>
</feature>
<evidence type="ECO:0000313" key="12">
    <source>
        <dbReference type="EMBL" id="RII41278.1"/>
    </source>
</evidence>
<dbReference type="Proteomes" id="UP000265419">
    <property type="component" value="Unassembled WGS sequence"/>
</dbReference>
<dbReference type="AlphaFoldDB" id="A0A399J731"/>
<evidence type="ECO:0000259" key="10">
    <source>
        <dbReference type="Pfam" id="PF17802"/>
    </source>
</evidence>
<dbReference type="RefSeq" id="WP_119425645.1">
    <property type="nucleotide sequence ID" value="NZ_QQXK01000031.1"/>
</dbReference>
<dbReference type="InterPro" id="IPR046473">
    <property type="entry name" value="Sgo0707-like_N2"/>
</dbReference>
<organism evidence="12 13">
    <name type="scientific">Galactobacter valiniphilus</name>
    <dbReference type="NCBI Taxonomy" id="2676122"/>
    <lineage>
        <taxon>Bacteria</taxon>
        <taxon>Bacillati</taxon>
        <taxon>Actinomycetota</taxon>
        <taxon>Actinomycetes</taxon>
        <taxon>Micrococcales</taxon>
        <taxon>Micrococcaceae</taxon>
        <taxon>Galactobacter</taxon>
    </lineage>
</organism>
<dbReference type="Pfam" id="PF20623">
    <property type="entry name" value="Sgo0707_N2"/>
    <property type="match status" value="1"/>
</dbReference>